<dbReference type="PANTHER" id="PTHR35910">
    <property type="entry name" value="2EXR DOMAIN-CONTAINING PROTEIN"/>
    <property type="match status" value="1"/>
</dbReference>
<keyword evidence="3" id="KW-1185">Reference proteome</keyword>
<dbReference type="InParanoid" id="A0A136IV29"/>
<feature type="domain" description="2EXR" evidence="1">
    <location>
        <begin position="12"/>
        <end position="122"/>
    </location>
</feature>
<accession>A0A136IV29</accession>
<dbReference type="PANTHER" id="PTHR35910:SF6">
    <property type="entry name" value="2EXR DOMAIN-CONTAINING PROTEIN"/>
    <property type="match status" value="1"/>
</dbReference>
<name>A0A136IV29_9PEZI</name>
<dbReference type="Pfam" id="PF20150">
    <property type="entry name" value="2EXR"/>
    <property type="match status" value="1"/>
</dbReference>
<evidence type="ECO:0000259" key="1">
    <source>
        <dbReference type="Pfam" id="PF20150"/>
    </source>
</evidence>
<dbReference type="AlphaFoldDB" id="A0A136IV29"/>
<evidence type="ECO:0000313" key="2">
    <source>
        <dbReference type="EMBL" id="KXJ88762.1"/>
    </source>
</evidence>
<protein>
    <recommendedName>
        <fullName evidence="1">2EXR domain-containing protein</fullName>
    </recommendedName>
</protein>
<evidence type="ECO:0000313" key="3">
    <source>
        <dbReference type="Proteomes" id="UP000070501"/>
    </source>
</evidence>
<reference evidence="3" key="1">
    <citation type="submission" date="2016-02" db="EMBL/GenBank/DDBJ databases">
        <title>Draft genome sequence of Microdochium bolleyi, a fungal endophyte of beachgrass.</title>
        <authorList>
            <consortium name="DOE Joint Genome Institute"/>
            <person name="David A.S."/>
            <person name="May G."/>
            <person name="Haridas S."/>
            <person name="Lim J."/>
            <person name="Wang M."/>
            <person name="Labutti K."/>
            <person name="Lipzen A."/>
            <person name="Barry K."/>
            <person name="Grigoriev I.V."/>
        </authorList>
    </citation>
    <scope>NUCLEOTIDE SEQUENCE [LARGE SCALE GENOMIC DNA]</scope>
    <source>
        <strain evidence="3">J235TASD1</strain>
    </source>
</reference>
<proteinExistence type="predicted"/>
<dbReference type="InterPro" id="IPR045518">
    <property type="entry name" value="2EXR"/>
</dbReference>
<organism evidence="2 3">
    <name type="scientific">Microdochium bolleyi</name>
    <dbReference type="NCBI Taxonomy" id="196109"/>
    <lineage>
        <taxon>Eukaryota</taxon>
        <taxon>Fungi</taxon>
        <taxon>Dikarya</taxon>
        <taxon>Ascomycota</taxon>
        <taxon>Pezizomycotina</taxon>
        <taxon>Sordariomycetes</taxon>
        <taxon>Xylariomycetidae</taxon>
        <taxon>Xylariales</taxon>
        <taxon>Microdochiaceae</taxon>
        <taxon>Microdochium</taxon>
    </lineage>
</organism>
<dbReference type="Proteomes" id="UP000070501">
    <property type="component" value="Unassembled WGS sequence"/>
</dbReference>
<gene>
    <name evidence="2" type="ORF">Micbo1qcDRAFT_177809</name>
</gene>
<dbReference type="EMBL" id="KQ964257">
    <property type="protein sequence ID" value="KXJ88762.1"/>
    <property type="molecule type" value="Genomic_DNA"/>
</dbReference>
<sequence length="318" mass="36224">MAITTTEAAAGFKPFLRLPLELRELIWEKSIEEPRILIDCEFHDNCRNIMSLYPWDPCLVYCRHHGVWPVQLYTSRESRGVALYRFRSRNRTASSQAGGLLPGPGAGVPVYARLFNPKIDILLTTYHPMFITYSTLPPHGQLLPAENLALFNHSFASLVPWGYPEEPEHLRILLRIYAVSYFYAKWFDWNTASETADIGAKSYTIFIPDFLRCHAADQGHGPLPLTFAACGLPCPSTKASSSRQDRKYRAAWSVLVGTAGDGKRKKMRLDGRVQLCYYKTVFYGRNIQKLRKLLKVINIEISKNARGLYGIHKCHRKG</sequence>